<evidence type="ECO:0000256" key="2">
    <source>
        <dbReference type="ARBA" id="ARBA00006479"/>
    </source>
</evidence>
<reference evidence="4" key="1">
    <citation type="journal article" date="2016" name="Genome Announc.">
        <title>Draft Genome Sequence of the Syntrophic Lactate-Degrading Bacterium Tepidanaerobacter syntrophicus JLT.</title>
        <authorList>
            <person name="Matsuura N."/>
            <person name="Ohashi A."/>
            <person name="Tourlousse D.M."/>
            <person name="Sekiguchi Y."/>
        </authorList>
    </citation>
    <scope>NUCLEOTIDE SEQUENCE [LARGE SCALE GENOMIC DNA]</scope>
    <source>
        <strain evidence="4">JL</strain>
    </source>
</reference>
<dbReference type="Gene3D" id="3.30.420.40">
    <property type="match status" value="2"/>
</dbReference>
<dbReference type="Pfam" id="PF00480">
    <property type="entry name" value="ROK"/>
    <property type="match status" value="1"/>
</dbReference>
<evidence type="ECO:0000256" key="3">
    <source>
        <dbReference type="ARBA" id="ARBA00022629"/>
    </source>
</evidence>
<keyword evidence="3" id="KW-0119">Carbohydrate metabolism</keyword>
<dbReference type="CDD" id="cd00090">
    <property type="entry name" value="HTH_ARSR"/>
    <property type="match status" value="1"/>
</dbReference>
<evidence type="ECO:0000256" key="1">
    <source>
        <dbReference type="ARBA" id="ARBA00002486"/>
    </source>
</evidence>
<sequence>MGEFDLDKFKTIATPNDCLVLNTIRHQGPISRADIAKATNLTAPAITYITNKLLDSGIVTEHTIGQSSGGRRPILLAINPDTLNVLVIHISSNRLRGYLVDGELNVISEKEYSVQKMAKDDILELMLSTILDLKKDAKTDILGIGVVVHGPVQSKEGISLFAPNLGWRNVPIKYIVEEKIGLPTFVENDVRAMAIGEFYYGSASDIENMVFLKVGYGIGSAIFIDGKLYRGCGDSAGEIGHTTIDVGGPLCSCGNYGCLEAVASENALVKSMIKSIKEGRSSMVQEMAGGNLEDITPEMIYEAAEKNDNLAGRFLRQTARYLGIGIANAINTFNPELLVIGGGIVKAKSSIEKTMLDTVKDRCLENSFNQCKIEFSQMGEIATIKGAADVVMTAIF</sequence>
<dbReference type="PROSITE" id="PS01125">
    <property type="entry name" value="ROK"/>
    <property type="match status" value="1"/>
</dbReference>
<proteinExistence type="inferred from homology"/>
<keyword evidence="3" id="KW-0859">Xylose metabolism</keyword>
<dbReference type="Gene3D" id="1.10.10.10">
    <property type="entry name" value="Winged helix-like DNA-binding domain superfamily/Winged helix DNA-binding domain"/>
    <property type="match status" value="1"/>
</dbReference>
<keyword evidence="4" id="KW-0808">Transferase</keyword>
<evidence type="ECO:0000313" key="5">
    <source>
        <dbReference type="Proteomes" id="UP000062160"/>
    </source>
</evidence>
<comment type="similarity">
    <text evidence="2">Belongs to the ROK (NagC/XylR) family.</text>
</comment>
<dbReference type="PANTHER" id="PTHR18964">
    <property type="entry name" value="ROK (REPRESSOR, ORF, KINASE) FAMILY"/>
    <property type="match status" value="1"/>
</dbReference>
<gene>
    <name evidence="4" type="ORF">TSYNT_753</name>
</gene>
<dbReference type="GO" id="GO:0016301">
    <property type="term" value="F:kinase activity"/>
    <property type="evidence" value="ECO:0007669"/>
    <property type="project" value="UniProtKB-KW"/>
</dbReference>
<evidence type="ECO:0000313" key="4">
    <source>
        <dbReference type="EMBL" id="GAQ25035.1"/>
    </source>
</evidence>
<keyword evidence="4" id="KW-0418">Kinase</keyword>
<dbReference type="InterPro" id="IPR049874">
    <property type="entry name" value="ROK_cs"/>
</dbReference>
<keyword evidence="5" id="KW-1185">Reference proteome</keyword>
<protein>
    <submittedName>
        <fullName evidence="4">Sugar kinase of the NBD/HSP70 family</fullName>
    </submittedName>
</protein>
<dbReference type="PANTHER" id="PTHR18964:SF149">
    <property type="entry name" value="BIFUNCTIONAL UDP-N-ACETYLGLUCOSAMINE 2-EPIMERASE_N-ACETYLMANNOSAMINE KINASE"/>
    <property type="match status" value="1"/>
</dbReference>
<dbReference type="EMBL" id="DF977001">
    <property type="protein sequence ID" value="GAQ25035.1"/>
    <property type="molecule type" value="Genomic_DNA"/>
</dbReference>
<name>A0A0U9HFW7_9FIRM</name>
<dbReference type="RefSeq" id="WP_059032440.1">
    <property type="nucleotide sequence ID" value="NZ_BSDN01000016.1"/>
</dbReference>
<dbReference type="Proteomes" id="UP000062160">
    <property type="component" value="Unassembled WGS sequence"/>
</dbReference>
<dbReference type="InterPro" id="IPR011991">
    <property type="entry name" value="ArsR-like_HTH"/>
</dbReference>
<organism evidence="4">
    <name type="scientific">Tepidanaerobacter syntrophicus</name>
    <dbReference type="NCBI Taxonomy" id="224999"/>
    <lineage>
        <taxon>Bacteria</taxon>
        <taxon>Bacillati</taxon>
        <taxon>Bacillota</taxon>
        <taxon>Clostridia</taxon>
        <taxon>Thermosediminibacterales</taxon>
        <taxon>Tepidanaerobacteraceae</taxon>
        <taxon>Tepidanaerobacter</taxon>
    </lineage>
</organism>
<accession>A0A0U9HFW7</accession>
<dbReference type="InterPro" id="IPR036388">
    <property type="entry name" value="WH-like_DNA-bd_sf"/>
</dbReference>
<dbReference type="Pfam" id="PF13412">
    <property type="entry name" value="HTH_24"/>
    <property type="match status" value="1"/>
</dbReference>
<dbReference type="AlphaFoldDB" id="A0A0U9HFW7"/>
<dbReference type="GO" id="GO:0042732">
    <property type="term" value="P:D-xylose metabolic process"/>
    <property type="evidence" value="ECO:0007669"/>
    <property type="project" value="UniProtKB-KW"/>
</dbReference>
<dbReference type="InterPro" id="IPR043129">
    <property type="entry name" value="ATPase_NBD"/>
</dbReference>
<dbReference type="InterPro" id="IPR036390">
    <property type="entry name" value="WH_DNA-bd_sf"/>
</dbReference>
<dbReference type="STRING" id="224999.GCA_001485475_01050"/>
<dbReference type="SUPFAM" id="SSF46785">
    <property type="entry name" value="Winged helix' DNA-binding domain"/>
    <property type="match status" value="1"/>
</dbReference>
<comment type="function">
    <text evidence="1">Transcriptional repressor of xylose-utilizing enzymes.</text>
</comment>
<dbReference type="OrthoDB" id="9810372at2"/>
<dbReference type="InterPro" id="IPR000600">
    <property type="entry name" value="ROK"/>
</dbReference>
<dbReference type="CDD" id="cd24076">
    <property type="entry name" value="ASKHA_ATPase_ROK_BsXylR-like"/>
    <property type="match status" value="1"/>
</dbReference>
<dbReference type="SUPFAM" id="SSF53067">
    <property type="entry name" value="Actin-like ATPase domain"/>
    <property type="match status" value="1"/>
</dbReference>